<name>W2CGA1_9BACT</name>
<evidence type="ECO:0000313" key="1">
    <source>
        <dbReference type="EMBL" id="ETK05507.1"/>
    </source>
</evidence>
<reference evidence="1 2" key="1">
    <citation type="submission" date="2013-11" db="EMBL/GenBank/DDBJ databases">
        <title>Single cell genomics of uncultured Tannerella BU063 (oral taxon 286).</title>
        <authorList>
            <person name="Beall C.J."/>
            <person name="Campbell A.G."/>
            <person name="Griffen A.L."/>
            <person name="Podar M."/>
            <person name="Leys E.J."/>
        </authorList>
    </citation>
    <scope>NUCLEOTIDE SEQUENCE [LARGE SCALE GENOMIC DNA]</scope>
    <source>
        <strain evidence="1">Cell 5</strain>
    </source>
</reference>
<accession>W2CGA1</accession>
<sequence>MEEMDSRFAPQKYPNEAGAHLARGMAEGQRGGSPIPLYIVTRELTRGHSVFRSLATRLLDSLDQKCSPKCRMTAPLARRRLKMSHDGAAGTQAPQNVA</sequence>
<dbReference type="EMBL" id="AYYC01000512">
    <property type="protein sequence ID" value="ETK05507.1"/>
    <property type="molecule type" value="Genomic_DNA"/>
</dbReference>
<gene>
    <name evidence="1" type="ORF">T229_03000</name>
</gene>
<protein>
    <submittedName>
        <fullName evidence="1">Uncharacterized protein</fullName>
    </submittedName>
</protein>
<proteinExistence type="predicted"/>
<evidence type="ECO:0000313" key="2">
    <source>
        <dbReference type="Proteomes" id="UP000018872"/>
    </source>
</evidence>
<organism evidence="1 2">
    <name type="scientific">Tannerella sp. oral taxon BU063 isolate Cell 5</name>
    <dbReference type="NCBI Taxonomy" id="1410950"/>
    <lineage>
        <taxon>Bacteria</taxon>
        <taxon>Pseudomonadati</taxon>
        <taxon>Bacteroidota</taxon>
        <taxon>Bacteroidia</taxon>
        <taxon>Bacteroidales</taxon>
        <taxon>Tannerellaceae</taxon>
        <taxon>Tannerella</taxon>
    </lineage>
</organism>
<comment type="caution">
    <text evidence="1">The sequence shown here is derived from an EMBL/GenBank/DDBJ whole genome shotgun (WGS) entry which is preliminary data.</text>
</comment>
<dbReference type="Proteomes" id="UP000018872">
    <property type="component" value="Unassembled WGS sequence"/>
</dbReference>
<dbReference type="AlphaFoldDB" id="W2CGA1"/>